<proteinExistence type="predicted"/>
<dbReference type="Proteomes" id="UP000284178">
    <property type="component" value="Unassembled WGS sequence"/>
</dbReference>
<reference evidence="2 3" key="1">
    <citation type="submission" date="2018-08" db="EMBL/GenBank/DDBJ databases">
        <title>A genome reference for cultivated species of the human gut microbiota.</title>
        <authorList>
            <person name="Zou Y."/>
            <person name="Xue W."/>
            <person name="Luo G."/>
        </authorList>
    </citation>
    <scope>NUCLEOTIDE SEQUENCE [LARGE SCALE GENOMIC DNA]</scope>
    <source>
        <strain evidence="2 3">AF24-29</strain>
    </source>
</reference>
<comment type="caution">
    <text evidence="2">The sequence shown here is derived from an EMBL/GenBank/DDBJ whole genome shotgun (WGS) entry which is preliminary data.</text>
</comment>
<gene>
    <name evidence="2" type="ORF">DWY25_17455</name>
</gene>
<dbReference type="Pfam" id="PF22564">
    <property type="entry name" value="HAAS"/>
    <property type="match status" value="1"/>
</dbReference>
<keyword evidence="3" id="KW-1185">Reference proteome</keyword>
<name>A0A412FF84_9FIRM</name>
<organism evidence="2 3">
    <name type="scientific">Holdemania filiformis</name>
    <dbReference type="NCBI Taxonomy" id="61171"/>
    <lineage>
        <taxon>Bacteria</taxon>
        <taxon>Bacillati</taxon>
        <taxon>Bacillota</taxon>
        <taxon>Erysipelotrichia</taxon>
        <taxon>Erysipelotrichales</taxon>
        <taxon>Erysipelotrichaceae</taxon>
        <taxon>Holdemania</taxon>
    </lineage>
</organism>
<keyword evidence="1" id="KW-1133">Transmembrane helix</keyword>
<dbReference type="AlphaFoldDB" id="A0A412FF84"/>
<dbReference type="GeneID" id="83017181"/>
<keyword evidence="1" id="KW-0472">Membrane</keyword>
<evidence type="ECO:0000313" key="3">
    <source>
        <dbReference type="Proteomes" id="UP000284178"/>
    </source>
</evidence>
<evidence type="ECO:0000256" key="1">
    <source>
        <dbReference type="SAM" id="Phobius"/>
    </source>
</evidence>
<protein>
    <submittedName>
        <fullName evidence="2">DUF1700 domain-containing protein</fullName>
    </submittedName>
</protein>
<dbReference type="RefSeq" id="WP_117896395.1">
    <property type="nucleotide sequence ID" value="NZ_CABJCV010000038.1"/>
</dbReference>
<feature type="transmembrane region" description="Helical" evidence="1">
    <location>
        <begin position="80"/>
        <end position="108"/>
    </location>
</feature>
<sequence length="196" mass="22184">MTRQIYLHRLKEALEGLPREEQESAMRYCEEYFDEAGEDQFEQAVHDLGSPEEFAKGIRSSYNSRINADQQEPKKWPWPLILCLALVASPIWVPLAIVLVILVIIFGFLLFLPFMVILLLLFLFFGLAGSLLVTAVRMIFVSWASAGLALGGMLICAALFLVCLCGLIALVKKVWPWAKVKAQEGVEWIQERRNQA</sequence>
<evidence type="ECO:0000313" key="2">
    <source>
        <dbReference type="EMBL" id="RGR66769.1"/>
    </source>
</evidence>
<accession>A0A412FF84</accession>
<feature type="transmembrane region" description="Helical" evidence="1">
    <location>
        <begin position="148"/>
        <end position="171"/>
    </location>
</feature>
<dbReference type="EMBL" id="QRUP01000038">
    <property type="protein sequence ID" value="RGR66769.1"/>
    <property type="molecule type" value="Genomic_DNA"/>
</dbReference>
<keyword evidence="1" id="KW-0812">Transmembrane</keyword>
<feature type="transmembrane region" description="Helical" evidence="1">
    <location>
        <begin position="114"/>
        <end position="136"/>
    </location>
</feature>